<keyword evidence="3" id="KW-1185">Reference proteome</keyword>
<evidence type="ECO:0000313" key="2">
    <source>
        <dbReference type="EMBL" id="KHN79765.1"/>
    </source>
</evidence>
<dbReference type="EMBL" id="JPKZ01001850">
    <property type="protein sequence ID" value="KHN79765.1"/>
    <property type="molecule type" value="Genomic_DNA"/>
</dbReference>
<protein>
    <submittedName>
        <fullName evidence="2">Uncharacterized protein</fullName>
    </submittedName>
</protein>
<evidence type="ECO:0000256" key="1">
    <source>
        <dbReference type="SAM" id="Coils"/>
    </source>
</evidence>
<gene>
    <name evidence="2" type="ORF">Tcan_15064</name>
</gene>
<reference evidence="2 3" key="1">
    <citation type="submission" date="2014-11" db="EMBL/GenBank/DDBJ databases">
        <title>Genetic blueprint of the zoonotic pathogen Toxocara canis.</title>
        <authorList>
            <person name="Zhu X.-Q."/>
            <person name="Korhonen P.K."/>
            <person name="Cai H."/>
            <person name="Young N.D."/>
            <person name="Nejsum P."/>
            <person name="von Samson-Himmelstjerna G."/>
            <person name="Boag P.R."/>
            <person name="Tan P."/>
            <person name="Li Q."/>
            <person name="Min J."/>
            <person name="Yang Y."/>
            <person name="Wang X."/>
            <person name="Fang X."/>
            <person name="Hall R.S."/>
            <person name="Hofmann A."/>
            <person name="Sternberg P.W."/>
            <person name="Jex A.R."/>
            <person name="Gasser R.B."/>
        </authorList>
    </citation>
    <scope>NUCLEOTIDE SEQUENCE [LARGE SCALE GENOMIC DNA]</scope>
    <source>
        <strain evidence="2">PN_DK_2014</strain>
    </source>
</reference>
<accession>A0A0B2VFL7</accession>
<organism evidence="2 3">
    <name type="scientific">Toxocara canis</name>
    <name type="common">Canine roundworm</name>
    <dbReference type="NCBI Taxonomy" id="6265"/>
    <lineage>
        <taxon>Eukaryota</taxon>
        <taxon>Metazoa</taxon>
        <taxon>Ecdysozoa</taxon>
        <taxon>Nematoda</taxon>
        <taxon>Chromadorea</taxon>
        <taxon>Rhabditida</taxon>
        <taxon>Spirurina</taxon>
        <taxon>Ascaridomorpha</taxon>
        <taxon>Ascaridoidea</taxon>
        <taxon>Toxocaridae</taxon>
        <taxon>Toxocara</taxon>
    </lineage>
</organism>
<dbReference type="STRING" id="6265.A0A0B2VFL7"/>
<keyword evidence="1" id="KW-0175">Coiled coil</keyword>
<feature type="coiled-coil region" evidence="1">
    <location>
        <begin position="72"/>
        <end position="106"/>
    </location>
</feature>
<dbReference type="OrthoDB" id="1850764at2759"/>
<comment type="caution">
    <text evidence="2">The sequence shown here is derived from an EMBL/GenBank/DDBJ whole genome shotgun (WGS) entry which is preliminary data.</text>
</comment>
<name>A0A0B2VFL7_TOXCA</name>
<sequence>MWRRQPQTVITTGRRCNLQKAASRFVRLRDTEQRTLQLEAKALTHTSTATTTLGNRLSMFASGRSCASEDLVRELEKEVYKYRSRCEQLENIIRIQQQDIDSLRYEIRWKDGRIEFLQSQLAELDAAHSTSSHSP</sequence>
<dbReference type="Proteomes" id="UP000031036">
    <property type="component" value="Unassembled WGS sequence"/>
</dbReference>
<evidence type="ECO:0000313" key="3">
    <source>
        <dbReference type="Proteomes" id="UP000031036"/>
    </source>
</evidence>
<dbReference type="AlphaFoldDB" id="A0A0B2VFL7"/>
<proteinExistence type="predicted"/>